<evidence type="ECO:0000313" key="1">
    <source>
        <dbReference type="EMBL" id="JAG41649.1"/>
    </source>
</evidence>
<proteinExistence type="predicted"/>
<dbReference type="EMBL" id="GBHO01001955">
    <property type="protein sequence ID" value="JAG41649.1"/>
    <property type="molecule type" value="Transcribed_RNA"/>
</dbReference>
<dbReference type="AlphaFoldDB" id="A0A0A9ZB58"/>
<sequence length="107" mass="12350">MYVFHFLFVSLRQIAQNERWKNDSYRNFNADSEHRYHTGFYVSDGNLHQNVTLLEITTGKDPTNPSFILETEDGDFPCGVKKCIETCASGGDLFSLRKAFFLKLAKF</sequence>
<reference evidence="1" key="2">
    <citation type="submission" date="2014-07" db="EMBL/GenBank/DDBJ databases">
        <authorList>
            <person name="Hull J."/>
        </authorList>
    </citation>
    <scope>NUCLEOTIDE SEQUENCE</scope>
</reference>
<gene>
    <name evidence="1" type="primary">Tbc1d7</name>
    <name evidence="1" type="ORF">CM83_49253</name>
</gene>
<name>A0A0A9ZB58_LYGHE</name>
<accession>A0A0A9ZB58</accession>
<protein>
    <submittedName>
        <fullName evidence="1">TBC1 domain family member 7</fullName>
    </submittedName>
</protein>
<organism evidence="1">
    <name type="scientific">Lygus hesperus</name>
    <name type="common">Western plant bug</name>
    <dbReference type="NCBI Taxonomy" id="30085"/>
    <lineage>
        <taxon>Eukaryota</taxon>
        <taxon>Metazoa</taxon>
        <taxon>Ecdysozoa</taxon>
        <taxon>Arthropoda</taxon>
        <taxon>Hexapoda</taxon>
        <taxon>Insecta</taxon>
        <taxon>Pterygota</taxon>
        <taxon>Neoptera</taxon>
        <taxon>Paraneoptera</taxon>
        <taxon>Hemiptera</taxon>
        <taxon>Heteroptera</taxon>
        <taxon>Panheteroptera</taxon>
        <taxon>Cimicomorpha</taxon>
        <taxon>Miridae</taxon>
        <taxon>Mirini</taxon>
        <taxon>Lygus</taxon>
    </lineage>
</organism>
<reference evidence="1" key="1">
    <citation type="journal article" date="2014" name="PLoS ONE">
        <title>Transcriptome-Based Identification of ABC Transporters in the Western Tarnished Plant Bug Lygus hesperus.</title>
        <authorList>
            <person name="Hull J.J."/>
            <person name="Chaney K."/>
            <person name="Geib S.M."/>
            <person name="Fabrick J.A."/>
            <person name="Brent C.S."/>
            <person name="Walsh D."/>
            <person name="Lavine L.C."/>
        </authorList>
    </citation>
    <scope>NUCLEOTIDE SEQUENCE</scope>
</reference>